<protein>
    <recommendedName>
        <fullName evidence="4">Outer membrane protein beta-barrel domain-containing protein</fullName>
    </recommendedName>
</protein>
<dbReference type="RefSeq" id="WP_015732021.1">
    <property type="nucleotide sequence ID" value="NC_013410.1"/>
</dbReference>
<reference evidence="2" key="1">
    <citation type="submission" date="2009-10" db="EMBL/GenBank/DDBJ databases">
        <title>Complete sequence of Fibrobacter succinogenes subsp. succinogenes S85.</title>
        <authorList>
            <consortium name="US DOE Joint Genome Institute"/>
            <person name="Lucas S."/>
            <person name="Copeland A."/>
            <person name="Lapidus A."/>
            <person name="Glavina del Rio T."/>
            <person name="Tice H."/>
            <person name="Bruce D."/>
            <person name="Goodwin L."/>
            <person name="Pitluck S."/>
            <person name="Chertkov O."/>
            <person name="Detter J.C."/>
            <person name="Han C."/>
            <person name="Tapia R."/>
            <person name="Larimer F."/>
            <person name="Land M."/>
            <person name="Hauser L."/>
            <person name="Kyrpides N."/>
            <person name="Mikhailova N."/>
            <person name="Weimer P.J."/>
            <person name="Stevenson D.M."/>
            <person name="Boyum J."/>
            <person name="Brumm P.I."/>
            <person name="Mead D."/>
        </authorList>
    </citation>
    <scope>NUCLEOTIDE SEQUENCE [LARGE SCALE GENOMIC DNA]</scope>
    <source>
        <strain evidence="2">S85</strain>
    </source>
</reference>
<dbReference type="EMBL" id="CP001792">
    <property type="protein sequence ID" value="ACX75047.1"/>
    <property type="molecule type" value="Genomic_DNA"/>
</dbReference>
<accession>A0ABN3YXG3</accession>
<sequence length="178" mass="19940">MKLYQFFLPYLIVLFMANASFADESQKIENAAVNSNGSGLALIPWDLFIGGMNSFVVGADWIFGNFNILYASTSQVNEVPKHSWVWTLRTQALWAPTIGAYLQPTIQYMFFGGPLTMFKVSVGPEIGYKRKTGFEYGGSVRVGAFMDLLNFEMGYLVNSKRTYMNIILNLPSGLGIWV</sequence>
<keyword evidence="3" id="KW-1185">Reference proteome</keyword>
<evidence type="ECO:0000256" key="1">
    <source>
        <dbReference type="SAM" id="SignalP"/>
    </source>
</evidence>
<feature type="signal peptide" evidence="1">
    <location>
        <begin position="1"/>
        <end position="22"/>
    </location>
</feature>
<gene>
    <name evidence="2" type="ordered locus">Fisuc_1450</name>
</gene>
<evidence type="ECO:0000313" key="3">
    <source>
        <dbReference type="Proteomes" id="UP000001497"/>
    </source>
</evidence>
<keyword evidence="1" id="KW-0732">Signal</keyword>
<organism evidence="2 3">
    <name type="scientific">Fibrobacter succinogenes (strain ATCC 19169 / S85)</name>
    <dbReference type="NCBI Taxonomy" id="59374"/>
    <lineage>
        <taxon>Bacteria</taxon>
        <taxon>Pseudomonadati</taxon>
        <taxon>Fibrobacterota</taxon>
        <taxon>Fibrobacteria</taxon>
        <taxon>Fibrobacterales</taxon>
        <taxon>Fibrobacteraceae</taxon>
        <taxon>Fibrobacter</taxon>
    </lineage>
</organism>
<evidence type="ECO:0000313" key="2">
    <source>
        <dbReference type="EMBL" id="ACX75047.1"/>
    </source>
</evidence>
<proteinExistence type="predicted"/>
<evidence type="ECO:0008006" key="4">
    <source>
        <dbReference type="Google" id="ProtNLM"/>
    </source>
</evidence>
<dbReference type="Proteomes" id="UP000001497">
    <property type="component" value="Chromosome"/>
</dbReference>
<feature type="chain" id="PRO_5046098654" description="Outer membrane protein beta-barrel domain-containing protein" evidence="1">
    <location>
        <begin position="23"/>
        <end position="178"/>
    </location>
</feature>
<name>A0ABN3YXG3_FIBSS</name>